<feature type="domain" description="EamA" evidence="8">
    <location>
        <begin position="6"/>
        <end position="147"/>
    </location>
</feature>
<evidence type="ECO:0000256" key="1">
    <source>
        <dbReference type="ARBA" id="ARBA00004141"/>
    </source>
</evidence>
<feature type="transmembrane region" description="Helical" evidence="7">
    <location>
        <begin position="7"/>
        <end position="25"/>
    </location>
</feature>
<dbReference type="Proteomes" id="UP001642260">
    <property type="component" value="Unassembled WGS sequence"/>
</dbReference>
<feature type="transmembrane region" description="Helical" evidence="7">
    <location>
        <begin position="365"/>
        <end position="383"/>
    </location>
</feature>
<evidence type="ECO:0000313" key="9">
    <source>
        <dbReference type="EMBL" id="CAH8307945.1"/>
    </source>
</evidence>
<feature type="transmembrane region" description="Helical" evidence="7">
    <location>
        <begin position="132"/>
        <end position="150"/>
    </location>
</feature>
<dbReference type="Pfam" id="PF00892">
    <property type="entry name" value="EamA"/>
    <property type="match status" value="1"/>
</dbReference>
<dbReference type="SUPFAM" id="SSF103481">
    <property type="entry name" value="Multidrug resistance efflux transporter EmrE"/>
    <property type="match status" value="1"/>
</dbReference>
<keyword evidence="6 7" id="KW-0472">Membrane</keyword>
<comment type="subcellular location">
    <subcellularLocation>
        <location evidence="1">Membrane</location>
        <topology evidence="1">Multi-pass membrane protein</topology>
    </subcellularLocation>
</comment>
<feature type="transmembrane region" description="Helical" evidence="7">
    <location>
        <begin position="69"/>
        <end position="89"/>
    </location>
</feature>
<proteinExistence type="inferred from homology"/>
<evidence type="ECO:0000256" key="4">
    <source>
        <dbReference type="ARBA" id="ARBA00022692"/>
    </source>
</evidence>
<dbReference type="InterPro" id="IPR030184">
    <property type="entry name" value="WAT1-related"/>
</dbReference>
<evidence type="ECO:0000256" key="7">
    <source>
        <dbReference type="SAM" id="Phobius"/>
    </source>
</evidence>
<dbReference type="InterPro" id="IPR000620">
    <property type="entry name" value="EamA_dom"/>
</dbReference>
<feature type="transmembrane region" description="Helical" evidence="7">
    <location>
        <begin position="278"/>
        <end position="297"/>
    </location>
</feature>
<sequence length="463" mass="50517">MLKEVKAILIMLVVQFIFAGMYILFKLTVDDGTNLKVVVAYRLSFATISMLPLALIFQRDKRPEFTWRLLFLAFLSGMLGAAIPNLLYLPGLALTSATFSTAASILGPLITLVLSVAFRIETLRLGTKEGRAKLVGTLLGAGGALVFVFYKGVEIHIWSTHVDLLKNSNAGQSSGQATENHHISIPGVLMVFGCNVSFSLWLILQASDQLGGSYWNVSLMNGMGSLVCMIVALCSERNWKQWRLGWNISLLATVYSGVVVSGMVIPVIAWCVKTKGPLYVTMFAPIRLVIVALAGSFALEETLHLGSIIGAMIMVGGDVARSDTSSNKGKLIRFGPSLSSLSRSSEDKTRLRTTKRLSADFSCRAYGSAGFLLVAAYFVIMIFQCHREQRQQRLKCPRRKHKAWLRRKKGRRGPCSVIGSSAPGCVISSGRGSAFSQLFRLVFVSSFCTKVSDTVSSKIGKAF</sequence>
<name>A0ABC8J097_ERUVS</name>
<comment type="similarity">
    <text evidence="3">Belongs to the TMEM19 family.</text>
</comment>
<evidence type="ECO:0000313" key="10">
    <source>
        <dbReference type="Proteomes" id="UP001642260"/>
    </source>
</evidence>
<feature type="transmembrane region" description="Helical" evidence="7">
    <location>
        <begin position="183"/>
        <end position="202"/>
    </location>
</feature>
<keyword evidence="5 7" id="KW-1133">Transmembrane helix</keyword>
<dbReference type="AlphaFoldDB" id="A0ABC8J097"/>
<dbReference type="Pfam" id="PF01940">
    <property type="entry name" value="DUF92"/>
    <property type="match status" value="1"/>
</dbReference>
<dbReference type="EMBL" id="CAKOAT010068488">
    <property type="protein sequence ID" value="CAH8307945.1"/>
    <property type="molecule type" value="Genomic_DNA"/>
</dbReference>
<evidence type="ECO:0000256" key="6">
    <source>
        <dbReference type="ARBA" id="ARBA00023136"/>
    </source>
</evidence>
<dbReference type="PANTHER" id="PTHR31218">
    <property type="entry name" value="WAT1-RELATED PROTEIN"/>
    <property type="match status" value="1"/>
</dbReference>
<feature type="transmembrane region" description="Helical" evidence="7">
    <location>
        <begin position="214"/>
        <end position="233"/>
    </location>
</feature>
<evidence type="ECO:0000256" key="2">
    <source>
        <dbReference type="ARBA" id="ARBA00007635"/>
    </source>
</evidence>
<feature type="transmembrane region" description="Helical" evidence="7">
    <location>
        <begin position="37"/>
        <end position="57"/>
    </location>
</feature>
<dbReference type="InterPro" id="IPR002794">
    <property type="entry name" value="DUF92_TMEM19"/>
</dbReference>
<feature type="transmembrane region" description="Helical" evidence="7">
    <location>
        <begin position="101"/>
        <end position="120"/>
    </location>
</feature>
<dbReference type="GO" id="GO:0016020">
    <property type="term" value="C:membrane"/>
    <property type="evidence" value="ECO:0007669"/>
    <property type="project" value="UniProtKB-SubCell"/>
</dbReference>
<protein>
    <recommendedName>
        <fullName evidence="8">EamA domain-containing protein</fullName>
    </recommendedName>
</protein>
<gene>
    <name evidence="9" type="ORF">ERUC_LOCUS5052</name>
</gene>
<evidence type="ECO:0000259" key="8">
    <source>
        <dbReference type="Pfam" id="PF00892"/>
    </source>
</evidence>
<feature type="transmembrane region" description="Helical" evidence="7">
    <location>
        <begin position="245"/>
        <end position="271"/>
    </location>
</feature>
<accession>A0ABC8J097</accession>
<dbReference type="InterPro" id="IPR037185">
    <property type="entry name" value="EmrE-like"/>
</dbReference>
<keyword evidence="4 7" id="KW-0812">Transmembrane</keyword>
<evidence type="ECO:0000256" key="5">
    <source>
        <dbReference type="ARBA" id="ARBA00022989"/>
    </source>
</evidence>
<organism evidence="9 10">
    <name type="scientific">Eruca vesicaria subsp. sativa</name>
    <name type="common">Garden rocket</name>
    <name type="synonym">Eruca sativa</name>
    <dbReference type="NCBI Taxonomy" id="29727"/>
    <lineage>
        <taxon>Eukaryota</taxon>
        <taxon>Viridiplantae</taxon>
        <taxon>Streptophyta</taxon>
        <taxon>Embryophyta</taxon>
        <taxon>Tracheophyta</taxon>
        <taxon>Spermatophyta</taxon>
        <taxon>Magnoliopsida</taxon>
        <taxon>eudicotyledons</taxon>
        <taxon>Gunneridae</taxon>
        <taxon>Pentapetalae</taxon>
        <taxon>rosids</taxon>
        <taxon>malvids</taxon>
        <taxon>Brassicales</taxon>
        <taxon>Brassicaceae</taxon>
        <taxon>Brassiceae</taxon>
        <taxon>Eruca</taxon>
    </lineage>
</organism>
<keyword evidence="10" id="KW-1185">Reference proteome</keyword>
<comment type="similarity">
    <text evidence="2">Belongs to the drug/metabolite transporter (DMT) superfamily. Plant drug/metabolite exporter (P-DME) (TC 2.A.7.4) family.</text>
</comment>
<reference evidence="9 10" key="1">
    <citation type="submission" date="2022-03" db="EMBL/GenBank/DDBJ databases">
        <authorList>
            <person name="Macdonald S."/>
            <person name="Ahmed S."/>
            <person name="Newling K."/>
        </authorList>
    </citation>
    <scope>NUCLEOTIDE SEQUENCE [LARGE SCALE GENOMIC DNA]</scope>
</reference>
<evidence type="ECO:0000256" key="3">
    <source>
        <dbReference type="ARBA" id="ARBA00009012"/>
    </source>
</evidence>
<comment type="caution">
    <text evidence="9">The sequence shown here is derived from an EMBL/GenBank/DDBJ whole genome shotgun (WGS) entry which is preliminary data.</text>
</comment>